<evidence type="ECO:0000256" key="6">
    <source>
        <dbReference type="ARBA" id="ARBA00022825"/>
    </source>
</evidence>
<dbReference type="EMBL" id="JAPWDV010000001">
    <property type="protein sequence ID" value="KAJ6223009.1"/>
    <property type="molecule type" value="Genomic_DNA"/>
</dbReference>
<dbReference type="GO" id="GO:0004252">
    <property type="term" value="F:serine-type endopeptidase activity"/>
    <property type="evidence" value="ECO:0007669"/>
    <property type="project" value="UniProtKB-UniRule"/>
</dbReference>
<feature type="domain" description="Peptidase S9A N-terminal" evidence="9">
    <location>
        <begin position="40"/>
        <end position="452"/>
    </location>
</feature>
<evidence type="ECO:0000259" key="8">
    <source>
        <dbReference type="Pfam" id="PF00326"/>
    </source>
</evidence>
<dbReference type="FunFam" id="3.40.50.1820:FF:000005">
    <property type="entry name" value="Prolyl endopeptidase"/>
    <property type="match status" value="1"/>
</dbReference>
<dbReference type="InterPro" id="IPR002470">
    <property type="entry name" value="Peptidase_S9A"/>
</dbReference>
<dbReference type="PANTHER" id="PTHR42881:SF2">
    <property type="entry name" value="PROLYL ENDOPEPTIDASE"/>
    <property type="match status" value="1"/>
</dbReference>
<proteinExistence type="inferred from homology"/>
<dbReference type="InterPro" id="IPR023302">
    <property type="entry name" value="Pept_S9A_N"/>
</dbReference>
<dbReference type="Gene3D" id="3.40.50.1820">
    <property type="entry name" value="alpha/beta hydrolase"/>
    <property type="match status" value="1"/>
</dbReference>
<dbReference type="InterPro" id="IPR029058">
    <property type="entry name" value="AB_hydrolase_fold"/>
</dbReference>
<comment type="catalytic activity">
    <reaction evidence="1">
        <text>Hydrolysis of Pro-|-Xaa &gt;&gt; Ala-|-Xaa in oligopeptides.</text>
        <dbReference type="EC" id="3.4.21.26"/>
    </reaction>
</comment>
<dbReference type="Pfam" id="PF00326">
    <property type="entry name" value="Peptidase_S9"/>
    <property type="match status" value="1"/>
</dbReference>
<dbReference type="EC" id="3.4.21.-" evidence="7"/>
<dbReference type="SUPFAM" id="SSF53474">
    <property type="entry name" value="alpha/beta-Hydrolases"/>
    <property type="match status" value="1"/>
</dbReference>
<keyword evidence="11" id="KW-1185">Reference proteome</keyword>
<evidence type="ECO:0000256" key="5">
    <source>
        <dbReference type="ARBA" id="ARBA00022801"/>
    </source>
</evidence>
<dbReference type="Pfam" id="PF02897">
    <property type="entry name" value="Peptidase_S9_N"/>
    <property type="match status" value="1"/>
</dbReference>
<evidence type="ECO:0000313" key="11">
    <source>
        <dbReference type="Proteomes" id="UP001142055"/>
    </source>
</evidence>
<keyword evidence="5 7" id="KW-0378">Hydrolase</keyword>
<dbReference type="GO" id="GO:0006508">
    <property type="term" value="P:proteolysis"/>
    <property type="evidence" value="ECO:0007669"/>
    <property type="project" value="UniProtKB-KW"/>
</dbReference>
<dbReference type="PRINTS" id="PR00862">
    <property type="entry name" value="PROLIGOPTASE"/>
</dbReference>
<comment type="similarity">
    <text evidence="2 7">Belongs to the peptidase S9A family.</text>
</comment>
<dbReference type="SUPFAM" id="SSF50993">
    <property type="entry name" value="Peptidase/esterase 'gauge' domain"/>
    <property type="match status" value="1"/>
</dbReference>
<dbReference type="InterPro" id="IPR002471">
    <property type="entry name" value="Pept_S9_AS"/>
</dbReference>
<reference evidence="10" key="1">
    <citation type="submission" date="2022-12" db="EMBL/GenBank/DDBJ databases">
        <title>Genome assemblies of Blomia tropicalis.</title>
        <authorList>
            <person name="Cui Y."/>
        </authorList>
    </citation>
    <scope>NUCLEOTIDE SEQUENCE</scope>
    <source>
        <tissue evidence="10">Adult mites</tissue>
    </source>
</reference>
<accession>A0A9Q0MCM7</accession>
<evidence type="ECO:0000313" key="10">
    <source>
        <dbReference type="EMBL" id="KAJ6223009.1"/>
    </source>
</evidence>
<name>A0A9Q0MCM7_BLOTA</name>
<keyword evidence="4 7" id="KW-0645">Protease</keyword>
<evidence type="ECO:0000259" key="9">
    <source>
        <dbReference type="Pfam" id="PF02897"/>
    </source>
</evidence>
<dbReference type="Gene3D" id="2.130.10.120">
    <property type="entry name" value="Prolyl oligopeptidase, N-terminal domain"/>
    <property type="match status" value="1"/>
</dbReference>
<organism evidence="10 11">
    <name type="scientific">Blomia tropicalis</name>
    <name type="common">Mite</name>
    <dbReference type="NCBI Taxonomy" id="40697"/>
    <lineage>
        <taxon>Eukaryota</taxon>
        <taxon>Metazoa</taxon>
        <taxon>Ecdysozoa</taxon>
        <taxon>Arthropoda</taxon>
        <taxon>Chelicerata</taxon>
        <taxon>Arachnida</taxon>
        <taxon>Acari</taxon>
        <taxon>Acariformes</taxon>
        <taxon>Sarcoptiformes</taxon>
        <taxon>Astigmata</taxon>
        <taxon>Glycyphagoidea</taxon>
        <taxon>Echimyopodidae</taxon>
        <taxon>Blomia</taxon>
    </lineage>
</organism>
<evidence type="ECO:0000256" key="3">
    <source>
        <dbReference type="ARBA" id="ARBA00016310"/>
    </source>
</evidence>
<feature type="domain" description="Peptidase S9 prolyl oligopeptidase catalytic" evidence="8">
    <location>
        <begin position="519"/>
        <end position="739"/>
    </location>
</feature>
<dbReference type="AlphaFoldDB" id="A0A9Q0MCM7"/>
<dbReference type="FunFam" id="2.130.10.120:FF:000001">
    <property type="entry name" value="Prolyl endopeptidase"/>
    <property type="match status" value="1"/>
</dbReference>
<dbReference type="InterPro" id="IPR051167">
    <property type="entry name" value="Prolyl_oligopep/macrocyclase"/>
</dbReference>
<sequence length="747" mass="85162">MGIWDYISDLLEQSGKSFDQIKTNLASQMAYRTGNKFNFPKARRDESTTCTTFGVQVEDAYRYLEDADGEETKKFVEAQNALSDPFIKDCPYRQPIITRLKSLFEYPRYSCPFKKGNNYFMQINSGLQNQYVYYIMRGSLDAKPEVFLDPNTLSSDGTVSLSSYANEFSKDGKWYAYGLNMSGSDWISIKIKNVDTGNDLPEEITKLKFSSISWTHDNQGFFYAAYSSMGDGTETTECTFEKLYYHRIGTPQSKDVMVYERPDDPHYRFTTSISHCGRYLHVYSNKTCEYNLFHYYQFDDPLNPNITGILKLEPVVEELNADYYYVTNDGPIHYVRTNYKAPNYRLTVIDLTDSNTRQVDNWKDLINEHPKDVLQGCYAAREDLLITKFIRDVTHRIEIHRLSDGSLIRELNLPVGAIVGLSAERNQDELFYGLTSFLIPGVIFYLKLDQDLKNEPVVFKESKPANFDHTNFVTKQIFYPSKDGTNIPMFLVHHKDFVQDGLNPCMLYSYGGFNISVMPSFSLQRIILMENLGGVFALANIRGGGEYGERWHNGGKLENKQTCFDDFISAGEYLVRERYTSSNKLIIQGGSNGGLLVGAVTNQRPDLFGASIAHVGVMDLLRFHKFTIGHAWMSEYGNPEVEKDFRNLIRLSPLHNVPDPNSIDRFPAILLLTGDHDDRVVPLHSLKLIAQLQYKLGDKFGETPIMARIDTKSGHGAGKPTEKIIEEVADIYGFIINALSLNFKQST</sequence>
<protein>
    <recommendedName>
        <fullName evidence="3 7">Prolyl endopeptidase</fullName>
        <ecNumber evidence="7">3.4.21.-</ecNumber>
    </recommendedName>
</protein>
<comment type="caution">
    <text evidence="10">The sequence shown here is derived from an EMBL/GenBank/DDBJ whole genome shotgun (WGS) entry which is preliminary data.</text>
</comment>
<evidence type="ECO:0000256" key="2">
    <source>
        <dbReference type="ARBA" id="ARBA00005228"/>
    </source>
</evidence>
<dbReference type="Proteomes" id="UP001142055">
    <property type="component" value="Chromosome 1"/>
</dbReference>
<evidence type="ECO:0000256" key="4">
    <source>
        <dbReference type="ARBA" id="ARBA00022670"/>
    </source>
</evidence>
<evidence type="ECO:0000256" key="1">
    <source>
        <dbReference type="ARBA" id="ARBA00001070"/>
    </source>
</evidence>
<evidence type="ECO:0000256" key="7">
    <source>
        <dbReference type="RuleBase" id="RU368024"/>
    </source>
</evidence>
<keyword evidence="6 7" id="KW-0720">Serine protease</keyword>
<dbReference type="OMA" id="LDPWFSH"/>
<gene>
    <name evidence="10" type="ORF">RDWZM_001554</name>
</gene>
<dbReference type="InterPro" id="IPR001375">
    <property type="entry name" value="Peptidase_S9_cat"/>
</dbReference>
<dbReference type="GO" id="GO:0070012">
    <property type="term" value="F:oligopeptidase activity"/>
    <property type="evidence" value="ECO:0007669"/>
    <property type="project" value="TreeGrafter"/>
</dbReference>
<dbReference type="PANTHER" id="PTHR42881">
    <property type="entry name" value="PROLYL ENDOPEPTIDASE"/>
    <property type="match status" value="1"/>
</dbReference>
<dbReference type="GO" id="GO:0005829">
    <property type="term" value="C:cytosol"/>
    <property type="evidence" value="ECO:0007669"/>
    <property type="project" value="TreeGrafter"/>
</dbReference>
<dbReference type="PROSITE" id="PS00708">
    <property type="entry name" value="PRO_ENDOPEP_SER"/>
    <property type="match status" value="1"/>
</dbReference>